<dbReference type="RefSeq" id="WP_380745751.1">
    <property type="nucleotide sequence ID" value="NZ_JBHTLI010000002.1"/>
</dbReference>
<sequence>MRCFISIVFFILITTGLSAQTNFEVITSEDSGKGSLRQAILMANAAEFPAEISFNIPGPGPHIIKLNEQLPPINKTLKINGFSQPGSSKIYPQILIDCNNTSEGFIYLDEAPLQDIKGVIVITSPEMLAYELSYVFSK</sequence>
<dbReference type="EMBL" id="JBHTLI010000002">
    <property type="protein sequence ID" value="MFD1096266.1"/>
    <property type="molecule type" value="Genomic_DNA"/>
</dbReference>
<name>A0ABW3NU97_9FLAO</name>
<keyword evidence="3" id="KW-1185">Reference proteome</keyword>
<evidence type="ECO:0000256" key="1">
    <source>
        <dbReference type="SAM" id="SignalP"/>
    </source>
</evidence>
<reference evidence="3" key="1">
    <citation type="journal article" date="2019" name="Int. J. Syst. Evol. Microbiol.">
        <title>The Global Catalogue of Microorganisms (GCM) 10K type strain sequencing project: providing services to taxonomists for standard genome sequencing and annotation.</title>
        <authorList>
            <consortium name="The Broad Institute Genomics Platform"/>
            <consortium name="The Broad Institute Genome Sequencing Center for Infectious Disease"/>
            <person name="Wu L."/>
            <person name="Ma J."/>
        </authorList>
    </citation>
    <scope>NUCLEOTIDE SEQUENCE [LARGE SCALE GENOMIC DNA]</scope>
    <source>
        <strain evidence="3">CCUG 64793</strain>
    </source>
</reference>
<protein>
    <submittedName>
        <fullName evidence="2">Uncharacterized protein</fullName>
    </submittedName>
</protein>
<evidence type="ECO:0000313" key="3">
    <source>
        <dbReference type="Proteomes" id="UP001597131"/>
    </source>
</evidence>
<gene>
    <name evidence="2" type="ORF">ACFQ3Q_10940</name>
</gene>
<feature type="signal peptide" evidence="1">
    <location>
        <begin position="1"/>
        <end position="19"/>
    </location>
</feature>
<proteinExistence type="predicted"/>
<dbReference type="Proteomes" id="UP001597131">
    <property type="component" value="Unassembled WGS sequence"/>
</dbReference>
<keyword evidence="1" id="KW-0732">Signal</keyword>
<organism evidence="2 3">
    <name type="scientific">Salegentibacter chungangensis</name>
    <dbReference type="NCBI Taxonomy" id="1335724"/>
    <lineage>
        <taxon>Bacteria</taxon>
        <taxon>Pseudomonadati</taxon>
        <taxon>Bacteroidota</taxon>
        <taxon>Flavobacteriia</taxon>
        <taxon>Flavobacteriales</taxon>
        <taxon>Flavobacteriaceae</taxon>
        <taxon>Salegentibacter</taxon>
    </lineage>
</organism>
<accession>A0ABW3NU97</accession>
<feature type="chain" id="PRO_5045968581" evidence="1">
    <location>
        <begin position="20"/>
        <end position="138"/>
    </location>
</feature>
<comment type="caution">
    <text evidence="2">The sequence shown here is derived from an EMBL/GenBank/DDBJ whole genome shotgun (WGS) entry which is preliminary data.</text>
</comment>
<evidence type="ECO:0000313" key="2">
    <source>
        <dbReference type="EMBL" id="MFD1096266.1"/>
    </source>
</evidence>